<proteinExistence type="predicted"/>
<sequence>AWAKPHPTATYFGSAAAGLGFYHIDVPTASELSWLNYKNCADLKVVKGEVSASELMIQLNGIFCKNKEWPWQIRDLGENKLLLRFPPWKNVEDLIEFPAFELPIDGVSVKICEWVGMLDEFGGLTKAWVQIEGIPPKWCAWKVFAQITTCFGILVDVDWNGIFKSFYENIRVNVSCRDPRKIPFERLVEMKRKLYILFFTVEGFEQLGEDSDGDDLDPDLDNMEEDEDNNEDMSNKDKSEGEDMGEPIDELDKANFPPKNTLAASSSQSNSQRTASAVEFHPPNMLDTIHEDFVEEIRSKTAEKNK</sequence>
<organism evidence="2 3">
    <name type="scientific">Aegilops tauschii subsp. strangulata</name>
    <name type="common">Goatgrass</name>
    <dbReference type="NCBI Taxonomy" id="200361"/>
    <lineage>
        <taxon>Eukaryota</taxon>
        <taxon>Viridiplantae</taxon>
        <taxon>Streptophyta</taxon>
        <taxon>Embryophyta</taxon>
        <taxon>Tracheophyta</taxon>
        <taxon>Spermatophyta</taxon>
        <taxon>Magnoliopsida</taxon>
        <taxon>Liliopsida</taxon>
        <taxon>Poales</taxon>
        <taxon>Poaceae</taxon>
        <taxon>BOP clade</taxon>
        <taxon>Pooideae</taxon>
        <taxon>Triticodae</taxon>
        <taxon>Triticeae</taxon>
        <taxon>Triticinae</taxon>
        <taxon>Aegilops</taxon>
    </lineage>
</organism>
<dbReference type="PANTHER" id="PTHR33170">
    <property type="entry name" value="DUF4283 DOMAIN-CONTAINING PROTEIN-RELATED"/>
    <property type="match status" value="1"/>
</dbReference>
<evidence type="ECO:0000256" key="1">
    <source>
        <dbReference type="SAM" id="MobiDB-lite"/>
    </source>
</evidence>
<name>A0A453AAA1_AEGTS</name>
<dbReference type="EnsemblPlants" id="AET2Gv20047900.1">
    <property type="protein sequence ID" value="AET2Gv20047900.1"/>
    <property type="gene ID" value="AET2Gv20047900"/>
</dbReference>
<reference evidence="3" key="2">
    <citation type="journal article" date="2017" name="Nat. Plants">
        <title>The Aegilops tauschii genome reveals multiple impacts of transposons.</title>
        <authorList>
            <person name="Zhao G."/>
            <person name="Zou C."/>
            <person name="Li K."/>
            <person name="Wang K."/>
            <person name="Li T."/>
            <person name="Gao L."/>
            <person name="Zhang X."/>
            <person name="Wang H."/>
            <person name="Yang Z."/>
            <person name="Liu X."/>
            <person name="Jiang W."/>
            <person name="Mao L."/>
            <person name="Kong X."/>
            <person name="Jiao Y."/>
            <person name="Jia J."/>
        </authorList>
    </citation>
    <scope>NUCLEOTIDE SEQUENCE [LARGE SCALE GENOMIC DNA]</scope>
    <source>
        <strain evidence="3">cv. AL8/78</strain>
    </source>
</reference>
<feature type="compositionally biased region" description="Low complexity" evidence="1">
    <location>
        <begin position="263"/>
        <end position="277"/>
    </location>
</feature>
<feature type="compositionally biased region" description="Acidic residues" evidence="1">
    <location>
        <begin position="209"/>
        <end position="231"/>
    </location>
</feature>
<protein>
    <submittedName>
        <fullName evidence="2">Uncharacterized protein</fullName>
    </submittedName>
</protein>
<keyword evidence="3" id="KW-1185">Reference proteome</keyword>
<evidence type="ECO:0000313" key="2">
    <source>
        <dbReference type="EnsemblPlants" id="AET2Gv20047900.1"/>
    </source>
</evidence>
<feature type="region of interest" description="Disordered" evidence="1">
    <location>
        <begin position="209"/>
        <end position="284"/>
    </location>
</feature>
<reference evidence="2" key="3">
    <citation type="journal article" date="2017" name="Nature">
        <title>Genome sequence of the progenitor of the wheat D genome Aegilops tauschii.</title>
        <authorList>
            <person name="Luo M.C."/>
            <person name="Gu Y.Q."/>
            <person name="Puiu D."/>
            <person name="Wang H."/>
            <person name="Twardziok S.O."/>
            <person name="Deal K.R."/>
            <person name="Huo N."/>
            <person name="Zhu T."/>
            <person name="Wang L."/>
            <person name="Wang Y."/>
            <person name="McGuire P.E."/>
            <person name="Liu S."/>
            <person name="Long H."/>
            <person name="Ramasamy R.K."/>
            <person name="Rodriguez J.C."/>
            <person name="Van S.L."/>
            <person name="Yuan L."/>
            <person name="Wang Z."/>
            <person name="Xia Z."/>
            <person name="Xiao L."/>
            <person name="Anderson O.D."/>
            <person name="Ouyang S."/>
            <person name="Liang Y."/>
            <person name="Zimin A.V."/>
            <person name="Pertea G."/>
            <person name="Qi P."/>
            <person name="Bennetzen J.L."/>
            <person name="Dai X."/>
            <person name="Dawson M.W."/>
            <person name="Muller H.G."/>
            <person name="Kugler K."/>
            <person name="Rivarola-Duarte L."/>
            <person name="Spannagl M."/>
            <person name="Mayer K.F.X."/>
            <person name="Lu F.H."/>
            <person name="Bevan M.W."/>
            <person name="Leroy P."/>
            <person name="Li P."/>
            <person name="You F.M."/>
            <person name="Sun Q."/>
            <person name="Liu Z."/>
            <person name="Lyons E."/>
            <person name="Wicker T."/>
            <person name="Salzberg S.L."/>
            <person name="Devos K.M."/>
            <person name="Dvorak J."/>
        </authorList>
    </citation>
    <scope>NUCLEOTIDE SEQUENCE [LARGE SCALE GENOMIC DNA]</scope>
    <source>
        <strain evidence="2">cv. AL8/78</strain>
    </source>
</reference>
<reference evidence="3" key="1">
    <citation type="journal article" date="2014" name="Science">
        <title>Ancient hybridizations among the ancestral genomes of bread wheat.</title>
        <authorList>
            <consortium name="International Wheat Genome Sequencing Consortium,"/>
            <person name="Marcussen T."/>
            <person name="Sandve S.R."/>
            <person name="Heier L."/>
            <person name="Spannagl M."/>
            <person name="Pfeifer M."/>
            <person name="Jakobsen K.S."/>
            <person name="Wulff B.B."/>
            <person name="Steuernagel B."/>
            <person name="Mayer K.F."/>
            <person name="Olsen O.A."/>
        </authorList>
    </citation>
    <scope>NUCLEOTIDE SEQUENCE [LARGE SCALE GENOMIC DNA]</scope>
    <source>
        <strain evidence="3">cv. AL8/78</strain>
    </source>
</reference>
<dbReference type="Proteomes" id="UP000015105">
    <property type="component" value="Chromosome 2D"/>
</dbReference>
<reference evidence="2" key="5">
    <citation type="journal article" date="2021" name="G3 (Bethesda)">
        <title>Aegilops tauschii genome assembly Aet v5.0 features greater sequence contiguity and improved annotation.</title>
        <authorList>
            <person name="Wang L."/>
            <person name="Zhu T."/>
            <person name="Rodriguez J.C."/>
            <person name="Deal K.R."/>
            <person name="Dubcovsky J."/>
            <person name="McGuire P.E."/>
            <person name="Lux T."/>
            <person name="Spannagl M."/>
            <person name="Mayer K.F.X."/>
            <person name="Baldrich P."/>
            <person name="Meyers B.C."/>
            <person name="Huo N."/>
            <person name="Gu Y.Q."/>
            <person name="Zhou H."/>
            <person name="Devos K.M."/>
            <person name="Bennetzen J.L."/>
            <person name="Unver T."/>
            <person name="Budak H."/>
            <person name="Gulick P.J."/>
            <person name="Galiba G."/>
            <person name="Kalapos B."/>
            <person name="Nelson D.R."/>
            <person name="Li P."/>
            <person name="You F.M."/>
            <person name="Luo M.C."/>
            <person name="Dvorak J."/>
        </authorList>
    </citation>
    <scope>NUCLEOTIDE SEQUENCE [LARGE SCALE GENOMIC DNA]</scope>
    <source>
        <strain evidence="2">cv. AL8/78</strain>
    </source>
</reference>
<dbReference type="Gramene" id="AET2Gv20047900.1">
    <property type="protein sequence ID" value="AET2Gv20047900.1"/>
    <property type="gene ID" value="AET2Gv20047900"/>
</dbReference>
<dbReference type="STRING" id="200361.A0A453AAA1"/>
<dbReference type="AlphaFoldDB" id="A0A453AAA1"/>
<reference evidence="2" key="4">
    <citation type="submission" date="2019-03" db="UniProtKB">
        <authorList>
            <consortium name="EnsemblPlants"/>
        </authorList>
    </citation>
    <scope>IDENTIFICATION</scope>
</reference>
<accession>A0A453AAA1</accession>
<evidence type="ECO:0000313" key="3">
    <source>
        <dbReference type="Proteomes" id="UP000015105"/>
    </source>
</evidence>
<dbReference type="PANTHER" id="PTHR33170:SF49">
    <property type="entry name" value="DUF4283 DOMAIN-CONTAINING PROTEIN"/>
    <property type="match status" value="1"/>
</dbReference>